<dbReference type="PROSITE" id="PS51257">
    <property type="entry name" value="PROKAR_LIPOPROTEIN"/>
    <property type="match status" value="1"/>
</dbReference>
<protein>
    <recommendedName>
        <fullName evidence="4">Lipoprotein</fullName>
    </recommendedName>
</protein>
<reference evidence="2" key="2">
    <citation type="submission" date="2020-09" db="EMBL/GenBank/DDBJ databases">
        <authorList>
            <person name="Sun Q."/>
            <person name="Zhou Y."/>
        </authorList>
    </citation>
    <scope>NUCLEOTIDE SEQUENCE</scope>
    <source>
        <strain evidence="2">CGMCC 1.15760</strain>
    </source>
</reference>
<name>A0A917G077_9BACI</name>
<keyword evidence="3" id="KW-1185">Reference proteome</keyword>
<dbReference type="AlphaFoldDB" id="A0A917G077"/>
<evidence type="ECO:0008006" key="4">
    <source>
        <dbReference type="Google" id="ProtNLM"/>
    </source>
</evidence>
<dbReference type="Proteomes" id="UP000616608">
    <property type="component" value="Unassembled WGS sequence"/>
</dbReference>
<sequence length="123" mass="14233">MKRLYMLIVSVCLLLSACNTSQAEAMTVKEFYTKQGLQEIQEIVIINGETGAQMAVTNQEKIQRLLAQIDEVKMRPNKETPSKFTYSVLLNDEEKQFQFSDTLYESDELLFPIIAEFYQTYKS</sequence>
<feature type="signal peptide" evidence="1">
    <location>
        <begin position="1"/>
        <end position="25"/>
    </location>
</feature>
<comment type="caution">
    <text evidence="2">The sequence shown here is derived from an EMBL/GenBank/DDBJ whole genome shotgun (WGS) entry which is preliminary data.</text>
</comment>
<reference evidence="2" key="1">
    <citation type="journal article" date="2014" name="Int. J. Syst. Evol. Microbiol.">
        <title>Complete genome sequence of Corynebacterium casei LMG S-19264T (=DSM 44701T), isolated from a smear-ripened cheese.</title>
        <authorList>
            <consortium name="US DOE Joint Genome Institute (JGI-PGF)"/>
            <person name="Walter F."/>
            <person name="Albersmeier A."/>
            <person name="Kalinowski J."/>
            <person name="Ruckert C."/>
        </authorList>
    </citation>
    <scope>NUCLEOTIDE SEQUENCE</scope>
    <source>
        <strain evidence="2">CGMCC 1.15760</strain>
    </source>
</reference>
<gene>
    <name evidence="2" type="ORF">GCM10007425_07880</name>
</gene>
<accession>A0A917G077</accession>
<proteinExistence type="predicted"/>
<dbReference type="EMBL" id="BMJT01000002">
    <property type="protein sequence ID" value="GGG15996.1"/>
    <property type="molecule type" value="Genomic_DNA"/>
</dbReference>
<organism evidence="2 3">
    <name type="scientific">Lysinibacillus alkalisoli</name>
    <dbReference type="NCBI Taxonomy" id="1911548"/>
    <lineage>
        <taxon>Bacteria</taxon>
        <taxon>Bacillati</taxon>
        <taxon>Bacillota</taxon>
        <taxon>Bacilli</taxon>
        <taxon>Bacillales</taxon>
        <taxon>Bacillaceae</taxon>
        <taxon>Lysinibacillus</taxon>
    </lineage>
</organism>
<feature type="chain" id="PRO_5037938751" description="Lipoprotein" evidence="1">
    <location>
        <begin position="26"/>
        <end position="123"/>
    </location>
</feature>
<evidence type="ECO:0000313" key="3">
    <source>
        <dbReference type="Proteomes" id="UP000616608"/>
    </source>
</evidence>
<keyword evidence="1" id="KW-0732">Signal</keyword>
<evidence type="ECO:0000256" key="1">
    <source>
        <dbReference type="SAM" id="SignalP"/>
    </source>
</evidence>
<dbReference type="RefSeq" id="WP_188613714.1">
    <property type="nucleotide sequence ID" value="NZ_BMJT01000002.1"/>
</dbReference>
<evidence type="ECO:0000313" key="2">
    <source>
        <dbReference type="EMBL" id="GGG15996.1"/>
    </source>
</evidence>